<gene>
    <name evidence="1" type="ORF">C2G38_2042542</name>
</gene>
<sequence length="119" mass="13643">MLSDFTTLFQQFLQSQQQLNQYFAASTQQQQERHVTTDHLQPVSLMSTGTENDTSRELAVQLPIFNDKDGENVLTWLLQVDLLFKARKVEDEERLQSAERRSIAIVFKSGANACHQNSI</sequence>
<proteinExistence type="predicted"/>
<dbReference type="EMBL" id="QKWP01001115">
    <property type="protein sequence ID" value="RIB11595.1"/>
    <property type="molecule type" value="Genomic_DNA"/>
</dbReference>
<evidence type="ECO:0000313" key="2">
    <source>
        <dbReference type="Proteomes" id="UP000266673"/>
    </source>
</evidence>
<organism evidence="1 2">
    <name type="scientific">Gigaspora rosea</name>
    <dbReference type="NCBI Taxonomy" id="44941"/>
    <lineage>
        <taxon>Eukaryota</taxon>
        <taxon>Fungi</taxon>
        <taxon>Fungi incertae sedis</taxon>
        <taxon>Mucoromycota</taxon>
        <taxon>Glomeromycotina</taxon>
        <taxon>Glomeromycetes</taxon>
        <taxon>Diversisporales</taxon>
        <taxon>Gigasporaceae</taxon>
        <taxon>Gigaspora</taxon>
    </lineage>
</organism>
<evidence type="ECO:0000313" key="1">
    <source>
        <dbReference type="EMBL" id="RIB11595.1"/>
    </source>
</evidence>
<dbReference type="OrthoDB" id="2439367at2759"/>
<keyword evidence="2" id="KW-1185">Reference proteome</keyword>
<comment type="caution">
    <text evidence="1">The sequence shown here is derived from an EMBL/GenBank/DDBJ whole genome shotgun (WGS) entry which is preliminary data.</text>
</comment>
<reference evidence="1 2" key="1">
    <citation type="submission" date="2018-06" db="EMBL/GenBank/DDBJ databases">
        <title>Comparative genomics reveals the genomic features of Rhizophagus irregularis, R. cerebriforme, R. diaphanum and Gigaspora rosea, and their symbiotic lifestyle signature.</title>
        <authorList>
            <person name="Morin E."/>
            <person name="San Clemente H."/>
            <person name="Chen E.C.H."/>
            <person name="De La Providencia I."/>
            <person name="Hainaut M."/>
            <person name="Kuo A."/>
            <person name="Kohler A."/>
            <person name="Murat C."/>
            <person name="Tang N."/>
            <person name="Roy S."/>
            <person name="Loubradou J."/>
            <person name="Henrissat B."/>
            <person name="Grigoriev I.V."/>
            <person name="Corradi N."/>
            <person name="Roux C."/>
            <person name="Martin F.M."/>
        </authorList>
    </citation>
    <scope>NUCLEOTIDE SEQUENCE [LARGE SCALE GENOMIC DNA]</scope>
    <source>
        <strain evidence="1 2">DAOM 194757</strain>
    </source>
</reference>
<protein>
    <submittedName>
        <fullName evidence="1">Uncharacterized protein</fullName>
    </submittedName>
</protein>
<name>A0A397UMY9_9GLOM</name>
<dbReference type="AlphaFoldDB" id="A0A397UMY9"/>
<accession>A0A397UMY9</accession>
<dbReference type="Proteomes" id="UP000266673">
    <property type="component" value="Unassembled WGS sequence"/>
</dbReference>